<feature type="region of interest" description="Disordered" evidence="1">
    <location>
        <begin position="50"/>
        <end position="103"/>
    </location>
</feature>
<reference evidence="3 4" key="1">
    <citation type="submission" date="2019-07" db="EMBL/GenBank/DDBJ databases">
        <title>De Novo Assembly of kiwifruit Actinidia rufa.</title>
        <authorList>
            <person name="Sugita-Konishi S."/>
            <person name="Sato K."/>
            <person name="Mori E."/>
            <person name="Abe Y."/>
            <person name="Kisaki G."/>
            <person name="Hamano K."/>
            <person name="Suezawa K."/>
            <person name="Otani M."/>
            <person name="Fukuda T."/>
            <person name="Manabe T."/>
            <person name="Gomi K."/>
            <person name="Tabuchi M."/>
            <person name="Akimitsu K."/>
            <person name="Kataoka I."/>
        </authorList>
    </citation>
    <scope>NUCLEOTIDE SEQUENCE [LARGE SCALE GENOMIC DNA]</scope>
    <source>
        <strain evidence="4">cv. Fuchu</strain>
    </source>
</reference>
<feature type="domain" description="VQ" evidence="2">
    <location>
        <begin position="32"/>
        <end position="54"/>
    </location>
</feature>
<dbReference type="OrthoDB" id="1571327at2759"/>
<sequence>MGKIKLNLKSSMKISKEDHKKQISSLTRILRPKVYITDSSTFKSLVQQLTGNGTSPPATTIPQVPVPQNFPSWADSPPELSSMPIALESSPEPTFTSTASESSSDNSLAVHNLYDHDQPMIHYDVDMKWLFEIDLEKFPDHHDSNGYAPISLSDQQQEVCVYDYELSGLIW</sequence>
<dbReference type="Proteomes" id="UP000585474">
    <property type="component" value="Unassembled WGS sequence"/>
</dbReference>
<proteinExistence type="predicted"/>
<name>A0A7J0GPH1_9ERIC</name>
<evidence type="ECO:0000313" key="4">
    <source>
        <dbReference type="Proteomes" id="UP000585474"/>
    </source>
</evidence>
<keyword evidence="4" id="KW-1185">Reference proteome</keyword>
<feature type="compositionally biased region" description="Polar residues" evidence="1">
    <location>
        <begin position="50"/>
        <end position="62"/>
    </location>
</feature>
<dbReference type="InterPro" id="IPR008889">
    <property type="entry name" value="VQ"/>
</dbReference>
<dbReference type="AlphaFoldDB" id="A0A7J0GPH1"/>
<gene>
    <name evidence="3" type="ORF">Acr_23g0011020</name>
</gene>
<accession>A0A7J0GPH1</accession>
<organism evidence="3 4">
    <name type="scientific">Actinidia rufa</name>
    <dbReference type="NCBI Taxonomy" id="165716"/>
    <lineage>
        <taxon>Eukaryota</taxon>
        <taxon>Viridiplantae</taxon>
        <taxon>Streptophyta</taxon>
        <taxon>Embryophyta</taxon>
        <taxon>Tracheophyta</taxon>
        <taxon>Spermatophyta</taxon>
        <taxon>Magnoliopsida</taxon>
        <taxon>eudicotyledons</taxon>
        <taxon>Gunneridae</taxon>
        <taxon>Pentapetalae</taxon>
        <taxon>asterids</taxon>
        <taxon>Ericales</taxon>
        <taxon>Actinidiaceae</taxon>
        <taxon>Actinidia</taxon>
    </lineage>
</organism>
<evidence type="ECO:0000259" key="2">
    <source>
        <dbReference type="Pfam" id="PF05678"/>
    </source>
</evidence>
<protein>
    <recommendedName>
        <fullName evidence="2">VQ domain-containing protein</fullName>
    </recommendedName>
</protein>
<evidence type="ECO:0000313" key="3">
    <source>
        <dbReference type="EMBL" id="GFZ12717.1"/>
    </source>
</evidence>
<comment type="caution">
    <text evidence="3">The sequence shown here is derived from an EMBL/GenBank/DDBJ whole genome shotgun (WGS) entry which is preliminary data.</text>
</comment>
<dbReference type="EMBL" id="BJWL01000023">
    <property type="protein sequence ID" value="GFZ12717.1"/>
    <property type="molecule type" value="Genomic_DNA"/>
</dbReference>
<evidence type="ECO:0000256" key="1">
    <source>
        <dbReference type="SAM" id="MobiDB-lite"/>
    </source>
</evidence>
<feature type="compositionally biased region" description="Low complexity" evidence="1">
    <location>
        <begin position="88"/>
        <end position="103"/>
    </location>
</feature>
<dbReference type="Pfam" id="PF05678">
    <property type="entry name" value="VQ"/>
    <property type="match status" value="1"/>
</dbReference>